<accession>A0AAV9JQX1</accession>
<keyword evidence="3" id="KW-1185">Reference proteome</keyword>
<name>A0AAV9JQX1_9PEZI</name>
<evidence type="ECO:0000313" key="2">
    <source>
        <dbReference type="EMBL" id="KAK4547999.1"/>
    </source>
</evidence>
<gene>
    <name evidence="2" type="ORF">LTR36_010719</name>
</gene>
<sequence length="196" mass="22652">MSASMQRTTHLDLLKSQIDAGATDFSVFLRELGRPPSDDAYRAGARYAHMRLRERLEYVNWMYDRIDRARQQTLLNTARAEQKLVSVEELAAVKLERISSESLNVRTDVESWVRDAKKGGLQMEIRAVIVARRRVEAERDRLFRLWEDATRAEKANRPAEEAHVREDESEQQEETEAEADANGPMRRRWSGGSSFT</sequence>
<evidence type="ECO:0000256" key="1">
    <source>
        <dbReference type="SAM" id="MobiDB-lite"/>
    </source>
</evidence>
<dbReference type="AlphaFoldDB" id="A0AAV9JQX1"/>
<dbReference type="Proteomes" id="UP001324427">
    <property type="component" value="Unassembled WGS sequence"/>
</dbReference>
<reference evidence="2 3" key="1">
    <citation type="submission" date="2021-11" db="EMBL/GenBank/DDBJ databases">
        <title>Black yeast isolated from Biological Soil Crust.</title>
        <authorList>
            <person name="Kurbessoian T."/>
        </authorList>
    </citation>
    <scope>NUCLEOTIDE SEQUENCE [LARGE SCALE GENOMIC DNA]</scope>
    <source>
        <strain evidence="2 3">CCFEE 5522</strain>
    </source>
</reference>
<evidence type="ECO:0000313" key="3">
    <source>
        <dbReference type="Proteomes" id="UP001324427"/>
    </source>
</evidence>
<feature type="region of interest" description="Disordered" evidence="1">
    <location>
        <begin position="152"/>
        <end position="196"/>
    </location>
</feature>
<feature type="compositionally biased region" description="Basic and acidic residues" evidence="1">
    <location>
        <begin position="152"/>
        <end position="166"/>
    </location>
</feature>
<dbReference type="EMBL" id="JAVFHQ010000009">
    <property type="protein sequence ID" value="KAK4547999.1"/>
    <property type="molecule type" value="Genomic_DNA"/>
</dbReference>
<organism evidence="2 3">
    <name type="scientific">Oleoguttula mirabilis</name>
    <dbReference type="NCBI Taxonomy" id="1507867"/>
    <lineage>
        <taxon>Eukaryota</taxon>
        <taxon>Fungi</taxon>
        <taxon>Dikarya</taxon>
        <taxon>Ascomycota</taxon>
        <taxon>Pezizomycotina</taxon>
        <taxon>Dothideomycetes</taxon>
        <taxon>Dothideomycetidae</taxon>
        <taxon>Mycosphaerellales</taxon>
        <taxon>Teratosphaeriaceae</taxon>
        <taxon>Oleoguttula</taxon>
    </lineage>
</organism>
<protein>
    <submittedName>
        <fullName evidence="2">Uncharacterized protein</fullName>
    </submittedName>
</protein>
<feature type="compositionally biased region" description="Acidic residues" evidence="1">
    <location>
        <begin position="167"/>
        <end position="179"/>
    </location>
</feature>
<proteinExistence type="predicted"/>
<comment type="caution">
    <text evidence="2">The sequence shown here is derived from an EMBL/GenBank/DDBJ whole genome shotgun (WGS) entry which is preliminary data.</text>
</comment>